<feature type="domain" description="EF-hand" evidence="2">
    <location>
        <begin position="132"/>
        <end position="167"/>
    </location>
</feature>
<accession>A0ABN9TTI4</accession>
<evidence type="ECO:0000313" key="3">
    <source>
        <dbReference type="EMBL" id="CAK0849514.1"/>
    </source>
</evidence>
<dbReference type="EMBL" id="CAUYUJ010015067">
    <property type="protein sequence ID" value="CAK0849514.1"/>
    <property type="molecule type" value="Genomic_DNA"/>
</dbReference>
<evidence type="ECO:0000256" key="1">
    <source>
        <dbReference type="ARBA" id="ARBA00022837"/>
    </source>
</evidence>
<dbReference type="InterPro" id="IPR018247">
    <property type="entry name" value="EF_Hand_1_Ca_BS"/>
</dbReference>
<dbReference type="Proteomes" id="UP001189429">
    <property type="component" value="Unassembled WGS sequence"/>
</dbReference>
<protein>
    <recommendedName>
        <fullName evidence="2">EF-hand domain-containing protein</fullName>
    </recommendedName>
</protein>
<reference evidence="3" key="1">
    <citation type="submission" date="2023-10" db="EMBL/GenBank/DDBJ databases">
        <authorList>
            <person name="Chen Y."/>
            <person name="Shah S."/>
            <person name="Dougan E. K."/>
            <person name="Thang M."/>
            <person name="Chan C."/>
        </authorList>
    </citation>
    <scope>NUCLEOTIDE SEQUENCE [LARGE SCALE GENOMIC DNA]</scope>
</reference>
<dbReference type="PROSITE" id="PS00018">
    <property type="entry name" value="EF_HAND_1"/>
    <property type="match status" value="1"/>
</dbReference>
<comment type="caution">
    <text evidence="3">The sequence shown here is derived from an EMBL/GenBank/DDBJ whole genome shotgun (WGS) entry which is preliminary data.</text>
</comment>
<evidence type="ECO:0000313" key="4">
    <source>
        <dbReference type="Proteomes" id="UP001189429"/>
    </source>
</evidence>
<dbReference type="PROSITE" id="PS50222">
    <property type="entry name" value="EF_HAND_2"/>
    <property type="match status" value="1"/>
</dbReference>
<dbReference type="SUPFAM" id="SSF47473">
    <property type="entry name" value="EF-hand"/>
    <property type="match status" value="1"/>
</dbReference>
<keyword evidence="4" id="KW-1185">Reference proteome</keyword>
<keyword evidence="1" id="KW-0106">Calcium</keyword>
<gene>
    <name evidence="3" type="ORF">PCOR1329_LOCUS42191</name>
</gene>
<dbReference type="InterPro" id="IPR011992">
    <property type="entry name" value="EF-hand-dom_pair"/>
</dbReference>
<evidence type="ECO:0000259" key="2">
    <source>
        <dbReference type="PROSITE" id="PS50222"/>
    </source>
</evidence>
<proteinExistence type="predicted"/>
<dbReference type="InterPro" id="IPR002048">
    <property type="entry name" value="EF_hand_dom"/>
</dbReference>
<organism evidence="3 4">
    <name type="scientific">Prorocentrum cordatum</name>
    <dbReference type="NCBI Taxonomy" id="2364126"/>
    <lineage>
        <taxon>Eukaryota</taxon>
        <taxon>Sar</taxon>
        <taxon>Alveolata</taxon>
        <taxon>Dinophyceae</taxon>
        <taxon>Prorocentrales</taxon>
        <taxon>Prorocentraceae</taxon>
        <taxon>Prorocentrum</taxon>
    </lineage>
</organism>
<dbReference type="Pfam" id="PF13202">
    <property type="entry name" value="EF-hand_5"/>
    <property type="match status" value="1"/>
</dbReference>
<sequence length="210" mass="23696">MVKRCGRLRSGAEGSCFQQSFVAHLIEKGRRASSINYLQHEEQLRHAYTSQWRPARPADLITAVIVDHAIQISTHDAELERVCMKSKLRTLIPILNRMFREFDFTRSGHISLADLDLSKIDIALPTEVISVLKSHKLEDFFNLLDADSSGHITQSEWVDGMCCLVLDEVPIENVQMLQMLCKQSADLDALKRALLRGELPAEALDASPRT</sequence>
<dbReference type="Gene3D" id="1.10.238.10">
    <property type="entry name" value="EF-hand"/>
    <property type="match status" value="1"/>
</dbReference>
<name>A0ABN9TTI4_9DINO</name>